<dbReference type="STRING" id="988480.A0A075AMS8"/>
<reference evidence="4" key="2">
    <citation type="journal article" date="2018" name="Nat. Microbiol.">
        <title>Leveraging single-cell genomics to expand the fungal tree of life.</title>
        <authorList>
            <person name="Ahrendt S.R."/>
            <person name="Quandt C.A."/>
            <person name="Ciobanu D."/>
            <person name="Clum A."/>
            <person name="Salamov A."/>
            <person name="Andreopoulos B."/>
            <person name="Cheng J.F."/>
            <person name="Woyke T."/>
            <person name="Pelin A."/>
            <person name="Henrissat B."/>
            <person name="Reynolds N.K."/>
            <person name="Benny G.L."/>
            <person name="Smith M.E."/>
            <person name="James T.Y."/>
            <person name="Grigoriev I.V."/>
        </authorList>
    </citation>
    <scope>NUCLEOTIDE SEQUENCE [LARGE SCALE GENOMIC DNA]</scope>
    <source>
        <strain evidence="4">CSF55</strain>
    </source>
</reference>
<dbReference type="EMBL" id="KE561324">
    <property type="protein sequence ID" value="EPZ30986.1"/>
    <property type="molecule type" value="Genomic_DNA"/>
</dbReference>
<sequence>MEVQIFANEIKNMTIKLQEIEKVLKKPLKEWSESDKLQYVNHEKLRVEKNNLINVITLLLEQPQPMSDTGSEIVNKNTNLSLKPKEIFDASIFEGLPDTGCIDRSAKVDLLIRTVQQTGPVLISAPKFSGKTALCQLVYNELKRRNFPFYAISFNEFVNSATNEKDKFHDLKEFFKSKGIDFDHIIRSTCILLTDETQNVFGIEKFWLALKATPNSRHRVGLISFSAYDAPRVLGTVKAPICFQVKLGITFLHFDQEEERQVYGIFREMYPNLYSVELFTLLHDITQGHPGLFHRSLLEICLNFYKDGIRTANDVYRNIISGRLNKPLRGLRCFIPIHDLQPKCDKDDTPAITHQQLQSSFEKLLYERWLPSNDPGFAYLCYQGVVAKVNADGGQMSCKLIEDYYRFEYCCVYLAPTKDVVLESGSPELVLAIIANLNNTKLFGSHSVGVDGLKLESAYQTAIMFSLYQLMKPTRTIVINVGQAYHAGFLDIYVNNNLNFGFELLRNGERLNKHLERFDKQSGKYSKIPLKYYAVLDFYDNDQPTKSDDVIIDRHYFKVIFGPEFKYAKVKSVHGEATVDLK</sequence>
<protein>
    <submittedName>
        <fullName evidence="1">Uncharacterized protein</fullName>
    </submittedName>
</protein>
<evidence type="ECO:0000313" key="4">
    <source>
        <dbReference type="Proteomes" id="UP000281549"/>
    </source>
</evidence>
<evidence type="ECO:0000313" key="2">
    <source>
        <dbReference type="EMBL" id="RKP21912.1"/>
    </source>
</evidence>
<dbReference type="OrthoDB" id="2411218at2759"/>
<evidence type="ECO:0000313" key="1">
    <source>
        <dbReference type="EMBL" id="EPZ30986.1"/>
    </source>
</evidence>
<dbReference type="Proteomes" id="UP000281549">
    <property type="component" value="Unassembled WGS sequence"/>
</dbReference>
<dbReference type="OMA" id="THINIIM"/>
<keyword evidence="3" id="KW-1185">Reference proteome</keyword>
<reference evidence="2" key="3">
    <citation type="submission" date="2018-08" db="EMBL/GenBank/DDBJ databases">
        <title>Leveraging single-cell genomics to expand the Fungal Tree of Life.</title>
        <authorList>
            <consortium name="DOE Joint Genome Institute"/>
            <person name="Ahrendt S.R."/>
            <person name="Quandt C.A."/>
            <person name="Ciobanu D."/>
            <person name="Clum A."/>
            <person name="Salamov A."/>
            <person name="Andreopoulos B."/>
            <person name="Cheng J.-F."/>
            <person name="Woyke T."/>
            <person name="Pelin A."/>
            <person name="Henrissat B."/>
            <person name="Reynolds N."/>
            <person name="Benny G.L."/>
            <person name="Smith M.E."/>
            <person name="James T.Y."/>
            <person name="Grigoriev I.V."/>
        </authorList>
    </citation>
    <scope>NUCLEOTIDE SEQUENCE</scope>
    <source>
        <strain evidence="2">CSF55</strain>
    </source>
</reference>
<dbReference type="InterPro" id="IPR027417">
    <property type="entry name" value="P-loop_NTPase"/>
</dbReference>
<dbReference type="Gene3D" id="3.40.50.300">
    <property type="entry name" value="P-loop containing nucleotide triphosphate hydrolases"/>
    <property type="match status" value="1"/>
</dbReference>
<name>A0A075AMS8_ROZAC</name>
<dbReference type="HOGENOM" id="CLU_468640_0_0_1"/>
<dbReference type="SUPFAM" id="SSF52540">
    <property type="entry name" value="P-loop containing nucleoside triphosphate hydrolases"/>
    <property type="match status" value="1"/>
</dbReference>
<proteinExistence type="predicted"/>
<gene>
    <name evidence="1" type="ORF">O9G_001459</name>
    <name evidence="2" type="ORF">ROZALSC1DRAFT_26707</name>
</gene>
<accession>A0A075AMS8</accession>
<dbReference type="AlphaFoldDB" id="A0A075AMS8"/>
<organism evidence="1 3">
    <name type="scientific">Rozella allomycis (strain CSF55)</name>
    <dbReference type="NCBI Taxonomy" id="988480"/>
    <lineage>
        <taxon>Eukaryota</taxon>
        <taxon>Fungi</taxon>
        <taxon>Fungi incertae sedis</taxon>
        <taxon>Cryptomycota</taxon>
        <taxon>Cryptomycota incertae sedis</taxon>
        <taxon>Rozella</taxon>
    </lineage>
</organism>
<reference evidence="1 3" key="1">
    <citation type="journal article" date="2013" name="Curr. Biol.">
        <title>Shared signatures of parasitism and phylogenomics unite Cryptomycota and microsporidia.</title>
        <authorList>
            <person name="James T.Y."/>
            <person name="Pelin A."/>
            <person name="Bonen L."/>
            <person name="Ahrendt S."/>
            <person name="Sain D."/>
            <person name="Corradi N."/>
            <person name="Stajich J.E."/>
        </authorList>
    </citation>
    <scope>NUCLEOTIDE SEQUENCE [LARGE SCALE GENOMIC DNA]</scope>
    <source>
        <strain evidence="1 3">CSF55</strain>
        <strain evidence="1 3">CSF55</strain>
    </source>
</reference>
<evidence type="ECO:0000313" key="3">
    <source>
        <dbReference type="Proteomes" id="UP000030755"/>
    </source>
</evidence>
<dbReference type="EMBL" id="ML004921">
    <property type="protein sequence ID" value="RKP21912.1"/>
    <property type="molecule type" value="Genomic_DNA"/>
</dbReference>
<dbReference type="Proteomes" id="UP000030755">
    <property type="component" value="Unassembled WGS sequence"/>
</dbReference>